<proteinExistence type="predicted"/>
<dbReference type="AlphaFoldDB" id="A0A0X3P5Q9"/>
<reference evidence="1" key="1">
    <citation type="submission" date="2016-01" db="EMBL/GenBank/DDBJ databases">
        <title>Reference transcriptome for the parasite Schistocephalus solidus: insights into the molecular evolution of parasitism.</title>
        <authorList>
            <person name="Hebert F.O."/>
            <person name="Grambauer S."/>
            <person name="Barber I."/>
            <person name="Landry C.R."/>
            <person name="Aubin-Horth N."/>
        </authorList>
    </citation>
    <scope>NUCLEOTIDE SEQUENCE</scope>
</reference>
<name>A0A0X3P5Q9_SCHSO</name>
<dbReference type="EMBL" id="GEEE01023587">
    <property type="protein sequence ID" value="JAP39638.1"/>
    <property type="molecule type" value="Transcribed_RNA"/>
</dbReference>
<dbReference type="EMBL" id="GEEE01016232">
    <property type="protein sequence ID" value="JAP46993.1"/>
    <property type="molecule type" value="Transcribed_RNA"/>
</dbReference>
<accession>A0A0X3P5Q9</accession>
<organism evidence="1">
    <name type="scientific">Schistocephalus solidus</name>
    <name type="common">Tapeworm</name>
    <dbReference type="NCBI Taxonomy" id="70667"/>
    <lineage>
        <taxon>Eukaryota</taxon>
        <taxon>Metazoa</taxon>
        <taxon>Spiralia</taxon>
        <taxon>Lophotrochozoa</taxon>
        <taxon>Platyhelminthes</taxon>
        <taxon>Cestoda</taxon>
        <taxon>Eucestoda</taxon>
        <taxon>Diphyllobothriidea</taxon>
        <taxon>Diphyllobothriidae</taxon>
        <taxon>Schistocephalus</taxon>
    </lineage>
</organism>
<protein>
    <submittedName>
        <fullName evidence="1">Uncharacterized protein</fullName>
    </submittedName>
</protein>
<sequence>MKYDKDKLGRDAHGIYVKREPYNLVFDKNRMGRKLSVFSTSLLILDQSPVHLQSENFTNIITKLIRYCYIHAITRDLNVHVFGISGFLRKTVGKPNLCGFD</sequence>
<gene>
    <name evidence="1" type="ORF">TR123396</name>
</gene>
<evidence type="ECO:0000313" key="1">
    <source>
        <dbReference type="EMBL" id="JAP46993.1"/>
    </source>
</evidence>